<feature type="compositionally biased region" description="Polar residues" evidence="1">
    <location>
        <begin position="328"/>
        <end position="344"/>
    </location>
</feature>
<sequence>MFKEHADTWKAVCQCIAECCRGCDINQAHCSYLIPICINKCKKGDVLTLPVLHALLQDNRRNCEHFVDSNGLEIFARPLLCETTCVQLLAALVQEEPRVSKLLQTSSVPEQLIALAQARGKFTEVIFLCNIFSVLNELEDVPKNENFVDKMKIIDEHEITPKSKFLDESKLNSTSKLLNNVMREMFIWNKENNYITNEQRSHKRPKDLENIKSATSNYFSNDTAQKLPKKNLPFDDGFQQNSDCCLPVDNPETFKAKSKLASSFINNKSVRERRQEVPLLYMRNQSTNYNMIDTEFRSDKVHRTTVDKSMSHLTRADRTGDYDVFNPKRTSTPKSRTRNMSPPSKDNKNVHGRKNFDEHVYVHKHNIALRTTAGARRPRRRQRRSAPAQTARGRSVSARIFGALNDTCATVVNAIKDMILLRRRTDTCKIEEATNARRTSRDWSFTYFMKPRDVARRSVRTKENDHSFADIAAEDRNSICSSTEDATRNENICRTCNDTLLLKRKLANDDYLKETLRKLKIGINLYGCDFKKMSKIMWRDETSMTPRVLYNLYRKLILK</sequence>
<proteinExistence type="predicted"/>
<reference evidence="2 3" key="1">
    <citation type="journal article" date="2019" name="Commun. Biol.">
        <title>The bagworm genome reveals a unique fibroin gene that provides high tensile strength.</title>
        <authorList>
            <person name="Kono N."/>
            <person name="Nakamura H."/>
            <person name="Ohtoshi R."/>
            <person name="Tomita M."/>
            <person name="Numata K."/>
            <person name="Arakawa K."/>
        </authorList>
    </citation>
    <scope>NUCLEOTIDE SEQUENCE [LARGE SCALE GENOMIC DNA]</scope>
</reference>
<dbReference type="OrthoDB" id="7249453at2759"/>
<evidence type="ECO:0000256" key="1">
    <source>
        <dbReference type="SAM" id="MobiDB-lite"/>
    </source>
</evidence>
<name>A0A4C1UXL8_EUMVA</name>
<evidence type="ECO:0000313" key="2">
    <source>
        <dbReference type="EMBL" id="GBP31253.1"/>
    </source>
</evidence>
<dbReference type="AlphaFoldDB" id="A0A4C1UXL8"/>
<evidence type="ECO:0000313" key="3">
    <source>
        <dbReference type="Proteomes" id="UP000299102"/>
    </source>
</evidence>
<dbReference type="Proteomes" id="UP000299102">
    <property type="component" value="Unassembled WGS sequence"/>
</dbReference>
<feature type="region of interest" description="Disordered" evidence="1">
    <location>
        <begin position="318"/>
        <end position="353"/>
    </location>
</feature>
<gene>
    <name evidence="2" type="ORF">EVAR_21533_1</name>
</gene>
<protein>
    <submittedName>
        <fullName evidence="2">Uncharacterized protein</fullName>
    </submittedName>
</protein>
<accession>A0A4C1UXL8</accession>
<feature type="region of interest" description="Disordered" evidence="1">
    <location>
        <begin position="367"/>
        <end position="394"/>
    </location>
</feature>
<comment type="caution">
    <text evidence="2">The sequence shown here is derived from an EMBL/GenBank/DDBJ whole genome shotgun (WGS) entry which is preliminary data.</text>
</comment>
<keyword evidence="3" id="KW-1185">Reference proteome</keyword>
<dbReference type="EMBL" id="BGZK01000243">
    <property type="protein sequence ID" value="GBP31253.1"/>
    <property type="molecule type" value="Genomic_DNA"/>
</dbReference>
<organism evidence="2 3">
    <name type="scientific">Eumeta variegata</name>
    <name type="common">Bagworm moth</name>
    <name type="synonym">Eumeta japonica</name>
    <dbReference type="NCBI Taxonomy" id="151549"/>
    <lineage>
        <taxon>Eukaryota</taxon>
        <taxon>Metazoa</taxon>
        <taxon>Ecdysozoa</taxon>
        <taxon>Arthropoda</taxon>
        <taxon>Hexapoda</taxon>
        <taxon>Insecta</taxon>
        <taxon>Pterygota</taxon>
        <taxon>Neoptera</taxon>
        <taxon>Endopterygota</taxon>
        <taxon>Lepidoptera</taxon>
        <taxon>Glossata</taxon>
        <taxon>Ditrysia</taxon>
        <taxon>Tineoidea</taxon>
        <taxon>Psychidae</taxon>
        <taxon>Oiketicinae</taxon>
        <taxon>Eumeta</taxon>
    </lineage>
</organism>